<reference evidence="1" key="1">
    <citation type="journal article" date="2014" name="Front. Microbiol.">
        <title>High frequency of phylogenetically diverse reductive dehalogenase-homologous genes in deep subseafloor sedimentary metagenomes.</title>
        <authorList>
            <person name="Kawai M."/>
            <person name="Futagami T."/>
            <person name="Toyoda A."/>
            <person name="Takaki Y."/>
            <person name="Nishi S."/>
            <person name="Hori S."/>
            <person name="Arai W."/>
            <person name="Tsubouchi T."/>
            <person name="Morono Y."/>
            <person name="Uchiyama I."/>
            <person name="Ito T."/>
            <person name="Fujiyama A."/>
            <person name="Inagaki F."/>
            <person name="Takami H."/>
        </authorList>
    </citation>
    <scope>NUCLEOTIDE SEQUENCE</scope>
    <source>
        <strain evidence="1">Expedition CK06-06</strain>
    </source>
</reference>
<proteinExistence type="predicted"/>
<gene>
    <name evidence="1" type="ORF">S12H4_00837</name>
</gene>
<comment type="caution">
    <text evidence="1">The sequence shown here is derived from an EMBL/GenBank/DDBJ whole genome shotgun (WGS) entry which is preliminary data.</text>
</comment>
<organism evidence="1">
    <name type="scientific">marine sediment metagenome</name>
    <dbReference type="NCBI Taxonomy" id="412755"/>
    <lineage>
        <taxon>unclassified sequences</taxon>
        <taxon>metagenomes</taxon>
        <taxon>ecological metagenomes</taxon>
    </lineage>
</organism>
<accession>X1RA64</accession>
<evidence type="ECO:0000313" key="1">
    <source>
        <dbReference type="EMBL" id="GAI60025.1"/>
    </source>
</evidence>
<protein>
    <submittedName>
        <fullName evidence="1">Uncharacterized protein</fullName>
    </submittedName>
</protein>
<dbReference type="EMBL" id="BARW01000132">
    <property type="protein sequence ID" value="GAI60025.1"/>
    <property type="molecule type" value="Genomic_DNA"/>
</dbReference>
<sequence length="61" mass="7239">MGVYLCQKHHSLLYGRKQPYPDETSQGLELEREKVKKLVRQRVARAINKLTYYLAEEKFKG</sequence>
<name>X1RA64_9ZZZZ</name>
<dbReference type="AlphaFoldDB" id="X1RA64"/>